<dbReference type="SUPFAM" id="SSF55455">
    <property type="entry name" value="SRF-like"/>
    <property type="match status" value="1"/>
</dbReference>
<dbReference type="PANTHER" id="PTHR48019">
    <property type="entry name" value="SERUM RESPONSE FACTOR HOMOLOG"/>
    <property type="match status" value="1"/>
</dbReference>
<dbReference type="SMART" id="SM00432">
    <property type="entry name" value="MADS"/>
    <property type="match status" value="1"/>
</dbReference>
<comment type="subcellular location">
    <subcellularLocation>
        <location evidence="1">Nucleus</location>
    </subcellularLocation>
</comment>
<keyword evidence="3" id="KW-0238">DNA-binding</keyword>
<dbReference type="GO" id="GO:0000981">
    <property type="term" value="F:DNA-binding transcription factor activity, RNA polymerase II-specific"/>
    <property type="evidence" value="ECO:0007669"/>
    <property type="project" value="InterPro"/>
</dbReference>
<evidence type="ECO:0000256" key="3">
    <source>
        <dbReference type="ARBA" id="ARBA00023125"/>
    </source>
</evidence>
<dbReference type="GO" id="GO:0000987">
    <property type="term" value="F:cis-regulatory region sequence-specific DNA binding"/>
    <property type="evidence" value="ECO:0007669"/>
    <property type="project" value="InterPro"/>
</dbReference>
<dbReference type="InterPro" id="IPR033897">
    <property type="entry name" value="SRF-like_MADS-box"/>
</dbReference>
<evidence type="ECO:0000256" key="2">
    <source>
        <dbReference type="ARBA" id="ARBA00023015"/>
    </source>
</evidence>
<comment type="caution">
    <text evidence="7">The sequence shown here is derived from an EMBL/GenBank/DDBJ whole genome shotgun (WGS) entry which is preliminary data.</text>
</comment>
<evidence type="ECO:0000256" key="5">
    <source>
        <dbReference type="ARBA" id="ARBA00023242"/>
    </source>
</evidence>
<sequence>MTKKVKFAFIADDAARKSAFRKRKRGLLKKTEELSTLCGIEACTVIFGPYEPRPSVWASAPGAEYVLGKFMSLPEMEKSKKMMSLEEFIRQRLKKTQEHLGTQLKENRVRVITQIMNQCLVGRPVSGLGNLDDLNDLAWLLNKKNEEMTQRLEIMGQPPPLPPPLPLPVQPPPPPPNVVVTTSATLASSHPLPLPYHPQMGMENLAAAAAAAAAGGGGPRPGWTSMNSININDQHISPGGVSDDMMLPYVHPNNPGNNSGMGPGPSFR</sequence>
<name>A0AAN8UHJ3_9MAGN</name>
<dbReference type="Pfam" id="PF00319">
    <property type="entry name" value="SRF-TF"/>
    <property type="match status" value="1"/>
</dbReference>
<dbReference type="Proteomes" id="UP001370490">
    <property type="component" value="Unassembled WGS sequence"/>
</dbReference>
<dbReference type="CDD" id="cd00266">
    <property type="entry name" value="MADS_SRF_like"/>
    <property type="match status" value="1"/>
</dbReference>
<evidence type="ECO:0000259" key="6">
    <source>
        <dbReference type="PROSITE" id="PS50066"/>
    </source>
</evidence>
<dbReference type="AlphaFoldDB" id="A0AAN8UHJ3"/>
<proteinExistence type="predicted"/>
<keyword evidence="8" id="KW-1185">Reference proteome</keyword>
<evidence type="ECO:0000256" key="1">
    <source>
        <dbReference type="ARBA" id="ARBA00004123"/>
    </source>
</evidence>
<keyword evidence="4" id="KW-0804">Transcription</keyword>
<gene>
    <name evidence="7" type="ORF">RJ641_023339</name>
</gene>
<feature type="domain" description="MADS-box" evidence="6">
    <location>
        <begin position="1"/>
        <end position="48"/>
    </location>
</feature>
<keyword evidence="2" id="KW-0805">Transcription regulation</keyword>
<dbReference type="GO" id="GO:0045944">
    <property type="term" value="P:positive regulation of transcription by RNA polymerase II"/>
    <property type="evidence" value="ECO:0007669"/>
    <property type="project" value="InterPro"/>
</dbReference>
<accession>A0AAN8UHJ3</accession>
<evidence type="ECO:0000313" key="7">
    <source>
        <dbReference type="EMBL" id="KAK6911246.1"/>
    </source>
</evidence>
<organism evidence="7 8">
    <name type="scientific">Dillenia turbinata</name>
    <dbReference type="NCBI Taxonomy" id="194707"/>
    <lineage>
        <taxon>Eukaryota</taxon>
        <taxon>Viridiplantae</taxon>
        <taxon>Streptophyta</taxon>
        <taxon>Embryophyta</taxon>
        <taxon>Tracheophyta</taxon>
        <taxon>Spermatophyta</taxon>
        <taxon>Magnoliopsida</taxon>
        <taxon>eudicotyledons</taxon>
        <taxon>Gunneridae</taxon>
        <taxon>Pentapetalae</taxon>
        <taxon>Dilleniales</taxon>
        <taxon>Dilleniaceae</taxon>
        <taxon>Dillenia</taxon>
    </lineage>
</organism>
<dbReference type="EMBL" id="JBAMMX010000028">
    <property type="protein sequence ID" value="KAK6911246.1"/>
    <property type="molecule type" value="Genomic_DNA"/>
</dbReference>
<evidence type="ECO:0000313" key="8">
    <source>
        <dbReference type="Proteomes" id="UP001370490"/>
    </source>
</evidence>
<keyword evidence="5" id="KW-0539">Nucleus</keyword>
<dbReference type="GO" id="GO:0046983">
    <property type="term" value="F:protein dimerization activity"/>
    <property type="evidence" value="ECO:0007669"/>
    <property type="project" value="InterPro"/>
</dbReference>
<dbReference type="InterPro" id="IPR036879">
    <property type="entry name" value="TF_MADSbox_sf"/>
</dbReference>
<dbReference type="FunFam" id="3.40.1810.10:FF:000024">
    <property type="entry name" value="Agamous-like MADS-box protein AGL80"/>
    <property type="match status" value="1"/>
</dbReference>
<dbReference type="PROSITE" id="PS50066">
    <property type="entry name" value="MADS_BOX_2"/>
    <property type="match status" value="1"/>
</dbReference>
<reference evidence="7 8" key="1">
    <citation type="submission" date="2023-12" db="EMBL/GenBank/DDBJ databases">
        <title>A high-quality genome assembly for Dillenia turbinata (Dilleniales).</title>
        <authorList>
            <person name="Chanderbali A."/>
        </authorList>
    </citation>
    <scope>NUCLEOTIDE SEQUENCE [LARGE SCALE GENOMIC DNA]</scope>
    <source>
        <strain evidence="7">LSX21</strain>
        <tissue evidence="7">Leaf</tissue>
    </source>
</reference>
<dbReference type="InterPro" id="IPR002100">
    <property type="entry name" value="TF_MADSbox"/>
</dbReference>
<dbReference type="GO" id="GO:0005634">
    <property type="term" value="C:nucleus"/>
    <property type="evidence" value="ECO:0007669"/>
    <property type="project" value="UniProtKB-SubCell"/>
</dbReference>
<protein>
    <submittedName>
        <fullName evidence="7">Transcription factor, MADS-box</fullName>
    </submittedName>
</protein>
<dbReference type="InterPro" id="IPR050142">
    <property type="entry name" value="MADS-box/MEF2_TF"/>
</dbReference>
<evidence type="ECO:0000256" key="4">
    <source>
        <dbReference type="ARBA" id="ARBA00023163"/>
    </source>
</evidence>
<dbReference type="Gene3D" id="3.40.1810.10">
    <property type="entry name" value="Transcription factor, MADS-box"/>
    <property type="match status" value="1"/>
</dbReference>